<dbReference type="EMBL" id="KE384741">
    <property type="protein sequence ID" value="KJK77034.1"/>
    <property type="molecule type" value="Genomic_DNA"/>
</dbReference>
<dbReference type="GO" id="GO:0005506">
    <property type="term" value="F:iron ion binding"/>
    <property type="evidence" value="ECO:0007669"/>
    <property type="project" value="InterPro"/>
</dbReference>
<dbReference type="InterPro" id="IPR017972">
    <property type="entry name" value="Cyt_P450_CS"/>
</dbReference>
<accession>A0A0D9NSR7</accession>
<feature type="compositionally biased region" description="Basic and acidic residues" evidence="6">
    <location>
        <begin position="41"/>
        <end position="54"/>
    </location>
</feature>
<dbReference type="GO" id="GO:0004497">
    <property type="term" value="F:monooxygenase activity"/>
    <property type="evidence" value="ECO:0007669"/>
    <property type="project" value="InterPro"/>
</dbReference>
<feature type="binding site" description="axial binding residue" evidence="5">
    <location>
        <position position="826"/>
    </location>
    <ligand>
        <name>heme</name>
        <dbReference type="ChEBI" id="CHEBI:30413"/>
    </ligand>
    <ligandPart>
        <name>Fe</name>
        <dbReference type="ChEBI" id="CHEBI:18248"/>
    </ligandPart>
</feature>
<evidence type="ECO:0008006" key="9">
    <source>
        <dbReference type="Google" id="ProtNLM"/>
    </source>
</evidence>
<sequence>MAPETRASRRRADASTLHPSVEAVSHHVSTASSGDNLSENPEPKSISHDADRHPIAQTETEATGVRVYVSGIEMAIPQTYDPDTYHPDRRMPWTPEPEPYSPETYTAWGRKHFGEEWYRLRQAMIKERNIFRDDDSDTDLSGYSTYDATPEYRTPTPFPDDPWEMLEYNHKRFSWNQEEYEFEKLFLKENLRDSARCQHENEPGDEPARKKREFMESFQNSDPLRYRIEQDRFRTHDYQSAWTTEQIEAFYNATVSMHEWIKENPAPDEMRPYRWGKFESPTIEQQAVIGSWWEKNTAATIEYYGACPRIGWGPFGFSIYAFLVGFTSMGYKDKEEEEIWRQNTHARLCSRRQEEALASTKGDAPATEKPLSQRSLSPRQTDKVRHRTPGSRITEGAPTHAKALASDRRRRPPTLDTVEFYMNHFPGPPGWPLVGNFLSIYCQRTEKVYLQWAAQYGDVFRIHLGYTPALVINSAEAAKQILHRNSQAVASRPSFYTFHTIVSKNLGTTIGASKFNTSLKRTRKEIASEGSKPAVRTHLADIDLETRHLLRDLMNRCGDGQTPVDMYMPVSRLGLSLMMTICYGRRMFLEDPLTTEIITVEDQLLGLRSPSGNYLDYLPLLRLFPFTPLARKAARLRDRRDAYVLGFKDEVEGKIEDGTYSPCLYTKNYFSKNPLSSSQVSMILVTLVSSGLATATNTVRWCMMLLAARPELQERAYNAIRRVYPTDSEALDAVMKDEEEVVYISALVKETLRLYSPARVSLPRASIQEFTYKGKLVPPHVMIIHNAWGCNMDPLVYRDPEVFRPERWLENPDPPIFSFGLGYRMCPAILFALREVYTVLMRIMCTFSVCAVEHLDTNPISGCGLAPNLVTGPANARLYLKPRDGASIQGILNLD</sequence>
<evidence type="ECO:0000313" key="8">
    <source>
        <dbReference type="Proteomes" id="UP000054544"/>
    </source>
</evidence>
<dbReference type="InterPro" id="IPR001128">
    <property type="entry name" value="Cyt_P450"/>
</dbReference>
<feature type="region of interest" description="Disordered" evidence="6">
    <location>
        <begin position="352"/>
        <end position="409"/>
    </location>
</feature>
<dbReference type="PANTHER" id="PTHR46300">
    <property type="entry name" value="P450, PUTATIVE (EUROFUNG)-RELATED-RELATED"/>
    <property type="match status" value="1"/>
</dbReference>
<dbReference type="PRINTS" id="PR00463">
    <property type="entry name" value="EP450I"/>
</dbReference>
<protein>
    <recommendedName>
        <fullName evidence="9">3-hydroxyphenylacetate 6-hydroxylase</fullName>
    </recommendedName>
</protein>
<keyword evidence="5" id="KW-0349">Heme</keyword>
<dbReference type="InterPro" id="IPR036396">
    <property type="entry name" value="Cyt_P450_sf"/>
</dbReference>
<feature type="compositionally biased region" description="Polar residues" evidence="6">
    <location>
        <begin position="370"/>
        <end position="379"/>
    </location>
</feature>
<feature type="compositionally biased region" description="Basic and acidic residues" evidence="6">
    <location>
        <begin position="1"/>
        <end position="13"/>
    </location>
</feature>
<reference evidence="8" key="1">
    <citation type="journal article" date="2014" name="BMC Genomics">
        <title>The genome sequence of the biocontrol fungus Metarhizium anisopliae and comparative genomics of Metarhizium species.</title>
        <authorList>
            <person name="Pattemore J.A."/>
            <person name="Hane J.K."/>
            <person name="Williams A.H."/>
            <person name="Wilson B.A."/>
            <person name="Stodart B.J."/>
            <person name="Ash G.J."/>
        </authorList>
    </citation>
    <scope>NUCLEOTIDE SEQUENCE [LARGE SCALE GENOMIC DNA]</scope>
    <source>
        <strain evidence="8">BRIP 53293</strain>
    </source>
</reference>
<dbReference type="InterPro" id="IPR050364">
    <property type="entry name" value="Cytochrome_P450_fung"/>
</dbReference>
<keyword evidence="4 5" id="KW-0408">Iron</keyword>
<dbReference type="Pfam" id="PF00067">
    <property type="entry name" value="p450"/>
    <property type="match status" value="1"/>
</dbReference>
<comment type="cofactor">
    <cofactor evidence="5">
        <name>heme</name>
        <dbReference type="ChEBI" id="CHEBI:30413"/>
    </cofactor>
</comment>
<dbReference type="PANTHER" id="PTHR46300:SF9">
    <property type="entry name" value="P450, PUTATIVE-RELATED"/>
    <property type="match status" value="1"/>
</dbReference>
<dbReference type="InterPro" id="IPR002401">
    <property type="entry name" value="Cyt_P450_E_grp-I"/>
</dbReference>
<evidence type="ECO:0000256" key="5">
    <source>
        <dbReference type="PIRSR" id="PIRSR602401-1"/>
    </source>
</evidence>
<dbReference type="SUPFAM" id="SSF48264">
    <property type="entry name" value="Cytochrome P450"/>
    <property type="match status" value="1"/>
</dbReference>
<dbReference type="PRINTS" id="PR00385">
    <property type="entry name" value="P450"/>
</dbReference>
<comment type="similarity">
    <text evidence="1">Belongs to the cytochrome P450 family.</text>
</comment>
<keyword evidence="8" id="KW-1185">Reference proteome</keyword>
<evidence type="ECO:0000256" key="3">
    <source>
        <dbReference type="ARBA" id="ARBA00023002"/>
    </source>
</evidence>
<dbReference type="OrthoDB" id="1470350at2759"/>
<dbReference type="Gene3D" id="1.10.630.10">
    <property type="entry name" value="Cytochrome P450"/>
    <property type="match status" value="1"/>
</dbReference>
<dbReference type="AlphaFoldDB" id="A0A0D9NSR7"/>
<gene>
    <name evidence="7" type="ORF">H634G_07610</name>
</gene>
<proteinExistence type="inferred from homology"/>
<keyword evidence="2 5" id="KW-0479">Metal-binding</keyword>
<dbReference type="STRING" id="1291518.A0A0D9NSR7"/>
<evidence type="ECO:0000256" key="2">
    <source>
        <dbReference type="ARBA" id="ARBA00022723"/>
    </source>
</evidence>
<name>A0A0D9NSR7_METAN</name>
<evidence type="ECO:0000256" key="1">
    <source>
        <dbReference type="ARBA" id="ARBA00010617"/>
    </source>
</evidence>
<dbReference type="GO" id="GO:0016705">
    <property type="term" value="F:oxidoreductase activity, acting on paired donors, with incorporation or reduction of molecular oxygen"/>
    <property type="evidence" value="ECO:0007669"/>
    <property type="project" value="InterPro"/>
</dbReference>
<feature type="compositionally biased region" description="Polar residues" evidence="6">
    <location>
        <begin position="27"/>
        <end position="39"/>
    </location>
</feature>
<feature type="region of interest" description="Disordered" evidence="6">
    <location>
        <begin position="1"/>
        <end position="62"/>
    </location>
</feature>
<evidence type="ECO:0000256" key="4">
    <source>
        <dbReference type="ARBA" id="ARBA00023004"/>
    </source>
</evidence>
<dbReference type="PROSITE" id="PS00086">
    <property type="entry name" value="CYTOCHROME_P450"/>
    <property type="match status" value="1"/>
</dbReference>
<dbReference type="Proteomes" id="UP000054544">
    <property type="component" value="Unassembled WGS sequence"/>
</dbReference>
<organism evidence="7 8">
    <name type="scientific">Metarhizium anisopliae BRIP 53293</name>
    <dbReference type="NCBI Taxonomy" id="1291518"/>
    <lineage>
        <taxon>Eukaryota</taxon>
        <taxon>Fungi</taxon>
        <taxon>Dikarya</taxon>
        <taxon>Ascomycota</taxon>
        <taxon>Pezizomycotina</taxon>
        <taxon>Sordariomycetes</taxon>
        <taxon>Hypocreomycetidae</taxon>
        <taxon>Hypocreales</taxon>
        <taxon>Clavicipitaceae</taxon>
        <taxon>Metarhizium</taxon>
    </lineage>
</organism>
<evidence type="ECO:0000256" key="6">
    <source>
        <dbReference type="SAM" id="MobiDB-lite"/>
    </source>
</evidence>
<keyword evidence="3" id="KW-0560">Oxidoreductase</keyword>
<evidence type="ECO:0000313" key="7">
    <source>
        <dbReference type="EMBL" id="KJK77034.1"/>
    </source>
</evidence>
<dbReference type="GO" id="GO:0020037">
    <property type="term" value="F:heme binding"/>
    <property type="evidence" value="ECO:0007669"/>
    <property type="project" value="InterPro"/>
</dbReference>